<reference evidence="2" key="1">
    <citation type="submission" date="2018-02" db="EMBL/GenBank/DDBJ databases">
        <title>Rhizophora mucronata_Transcriptome.</title>
        <authorList>
            <person name="Meera S.P."/>
            <person name="Sreeshan A."/>
            <person name="Augustine A."/>
        </authorList>
    </citation>
    <scope>NUCLEOTIDE SEQUENCE</scope>
    <source>
        <tissue evidence="2">Leaf</tissue>
    </source>
</reference>
<feature type="region of interest" description="Disordered" evidence="1">
    <location>
        <begin position="23"/>
        <end position="61"/>
    </location>
</feature>
<name>A0A2P2NBE5_RHIMU</name>
<feature type="compositionally biased region" description="Basic and acidic residues" evidence="1">
    <location>
        <begin position="23"/>
        <end position="35"/>
    </location>
</feature>
<dbReference type="AlphaFoldDB" id="A0A2P2NBE5"/>
<evidence type="ECO:0000256" key="1">
    <source>
        <dbReference type="SAM" id="MobiDB-lite"/>
    </source>
</evidence>
<dbReference type="EMBL" id="GGEC01059308">
    <property type="protein sequence ID" value="MBX39792.1"/>
    <property type="molecule type" value="Transcribed_RNA"/>
</dbReference>
<proteinExistence type="predicted"/>
<evidence type="ECO:0000313" key="2">
    <source>
        <dbReference type="EMBL" id="MBX39792.1"/>
    </source>
</evidence>
<accession>A0A2P2NBE5</accession>
<organism evidence="2">
    <name type="scientific">Rhizophora mucronata</name>
    <name type="common">Asiatic mangrove</name>
    <dbReference type="NCBI Taxonomy" id="61149"/>
    <lineage>
        <taxon>Eukaryota</taxon>
        <taxon>Viridiplantae</taxon>
        <taxon>Streptophyta</taxon>
        <taxon>Embryophyta</taxon>
        <taxon>Tracheophyta</taxon>
        <taxon>Spermatophyta</taxon>
        <taxon>Magnoliopsida</taxon>
        <taxon>eudicotyledons</taxon>
        <taxon>Gunneridae</taxon>
        <taxon>Pentapetalae</taxon>
        <taxon>rosids</taxon>
        <taxon>fabids</taxon>
        <taxon>Malpighiales</taxon>
        <taxon>Rhizophoraceae</taxon>
        <taxon>Rhizophora</taxon>
    </lineage>
</organism>
<sequence>MGPAFSPPPAGMLAILTLPNLSERPRTMPENHAVEAEEEEEEEEAAVRRRSGRQREIHINF</sequence>
<protein>
    <submittedName>
        <fullName evidence="2">Uncharacterized protein</fullName>
    </submittedName>
</protein>